<accession>A0A0J6YPY6</accession>
<gene>
    <name evidence="1" type="ORF">CIRG_08679</name>
</gene>
<dbReference type="EMBL" id="DS028098">
    <property type="protein sequence ID" value="KMP08998.1"/>
    <property type="molecule type" value="Genomic_DNA"/>
</dbReference>
<organism evidence="1 2">
    <name type="scientific">Coccidioides immitis RMSCC 2394</name>
    <dbReference type="NCBI Taxonomy" id="404692"/>
    <lineage>
        <taxon>Eukaryota</taxon>
        <taxon>Fungi</taxon>
        <taxon>Dikarya</taxon>
        <taxon>Ascomycota</taxon>
        <taxon>Pezizomycotina</taxon>
        <taxon>Eurotiomycetes</taxon>
        <taxon>Eurotiomycetidae</taxon>
        <taxon>Onygenales</taxon>
        <taxon>Onygenaceae</taxon>
        <taxon>Coccidioides</taxon>
    </lineage>
</organism>
<evidence type="ECO:0000313" key="1">
    <source>
        <dbReference type="EMBL" id="KMP08998.1"/>
    </source>
</evidence>
<dbReference type="AlphaFoldDB" id="A0A0J6YPY6"/>
<proteinExistence type="predicted"/>
<reference evidence="2" key="1">
    <citation type="journal article" date="2010" name="Genome Res.">
        <title>Population genomic sequencing of Coccidioides fungi reveals recent hybridization and transposon control.</title>
        <authorList>
            <person name="Neafsey D.E."/>
            <person name="Barker B.M."/>
            <person name="Sharpton T.J."/>
            <person name="Stajich J.E."/>
            <person name="Park D.J."/>
            <person name="Whiston E."/>
            <person name="Hung C.-Y."/>
            <person name="McMahan C."/>
            <person name="White J."/>
            <person name="Sykes S."/>
            <person name="Heiman D."/>
            <person name="Young S."/>
            <person name="Zeng Q."/>
            <person name="Abouelleil A."/>
            <person name="Aftuck L."/>
            <person name="Bessette D."/>
            <person name="Brown A."/>
            <person name="FitzGerald M."/>
            <person name="Lui A."/>
            <person name="Macdonald J.P."/>
            <person name="Priest M."/>
            <person name="Orbach M.J."/>
            <person name="Galgiani J.N."/>
            <person name="Kirkland T.N."/>
            <person name="Cole G.T."/>
            <person name="Birren B.W."/>
            <person name="Henn M.R."/>
            <person name="Taylor J.W."/>
            <person name="Rounsley S.D."/>
        </authorList>
    </citation>
    <scope>NUCLEOTIDE SEQUENCE [LARGE SCALE GENOMIC DNA]</scope>
    <source>
        <strain evidence="2">RMSCC 2394</strain>
    </source>
</reference>
<dbReference type="Proteomes" id="UP000054565">
    <property type="component" value="Unassembled WGS sequence"/>
</dbReference>
<name>A0A0J6YPY6_COCIT</name>
<sequence>MAMMVQRQVIRVSRAKAPMLVSRKGPPSGWWDGNKRTELAERPWFAIAGYLLDVLIALLTDLKFSVLFYSPRDREQRLLSTLAFPPFSVLCRRLGWEVDWSATKITSS</sequence>
<evidence type="ECO:0000313" key="2">
    <source>
        <dbReference type="Proteomes" id="UP000054565"/>
    </source>
</evidence>
<protein>
    <submittedName>
        <fullName evidence="1">Uncharacterized protein</fullName>
    </submittedName>
</protein>